<dbReference type="PANTHER" id="PTHR14226:SF76">
    <property type="entry name" value="NTE FAMILY PROTEIN RSSA"/>
    <property type="match status" value="1"/>
</dbReference>
<feature type="domain" description="PNPLA" evidence="5">
    <location>
        <begin position="8"/>
        <end position="167"/>
    </location>
</feature>
<feature type="active site" description="Nucleophile" evidence="4">
    <location>
        <position position="41"/>
    </location>
</feature>
<evidence type="ECO:0000313" key="6">
    <source>
        <dbReference type="EMBL" id="QKV19432.1"/>
    </source>
</evidence>
<dbReference type="KEGG" id="orm:HTY61_13670"/>
<keyword evidence="7" id="KW-1185">Reference proteome</keyword>
<comment type="caution">
    <text evidence="4">Lacks conserved residue(s) required for the propagation of feature annotation.</text>
</comment>
<dbReference type="InterPro" id="IPR016035">
    <property type="entry name" value="Acyl_Trfase/lysoPLipase"/>
</dbReference>
<gene>
    <name evidence="6" type="ORF">HTY61_13670</name>
</gene>
<proteinExistence type="predicted"/>
<keyword evidence="3 4" id="KW-0443">Lipid metabolism</keyword>
<dbReference type="Proteomes" id="UP000509367">
    <property type="component" value="Chromosome"/>
</dbReference>
<evidence type="ECO:0000313" key="7">
    <source>
        <dbReference type="Proteomes" id="UP000509367"/>
    </source>
</evidence>
<evidence type="ECO:0000256" key="2">
    <source>
        <dbReference type="ARBA" id="ARBA00022963"/>
    </source>
</evidence>
<reference evidence="6 7" key="1">
    <citation type="submission" date="2020-06" db="EMBL/GenBank/DDBJ databases">
        <title>Oricola thermophila sp. nov. isolated from a tidal sediments.</title>
        <authorList>
            <person name="Kwon K.K."/>
            <person name="Yang S.-H."/>
            <person name="Park M.-J."/>
        </authorList>
    </citation>
    <scope>NUCLEOTIDE SEQUENCE [LARGE SCALE GENOMIC DNA]</scope>
    <source>
        <strain evidence="6 7">MEBiC13590</strain>
    </source>
</reference>
<dbReference type="InterPro" id="IPR002641">
    <property type="entry name" value="PNPLA_dom"/>
</dbReference>
<feature type="short sequence motif" description="DGA/G" evidence="4">
    <location>
        <begin position="154"/>
        <end position="156"/>
    </location>
</feature>
<dbReference type="GO" id="GO:0016042">
    <property type="term" value="P:lipid catabolic process"/>
    <property type="evidence" value="ECO:0007669"/>
    <property type="project" value="UniProtKB-UniRule"/>
</dbReference>
<feature type="short sequence motif" description="GXSXG" evidence="4">
    <location>
        <begin position="39"/>
        <end position="43"/>
    </location>
</feature>
<dbReference type="EMBL" id="CP054836">
    <property type="protein sequence ID" value="QKV19432.1"/>
    <property type="molecule type" value="Genomic_DNA"/>
</dbReference>
<organism evidence="6 7">
    <name type="scientific">Oricola thermophila</name>
    <dbReference type="NCBI Taxonomy" id="2742145"/>
    <lineage>
        <taxon>Bacteria</taxon>
        <taxon>Pseudomonadati</taxon>
        <taxon>Pseudomonadota</taxon>
        <taxon>Alphaproteobacteria</taxon>
        <taxon>Hyphomicrobiales</taxon>
        <taxon>Ahrensiaceae</taxon>
        <taxon>Oricola</taxon>
    </lineage>
</organism>
<sequence>MHKPVIGLALGSGAARGWSHIGVIEVLEAAGIRPDVVAGCSVGAFVGAAYAAGKLEDLRNWAEAFSWRRVVGKFDLSFSGGLISTGFVNHFFREFGVGGNIEDFGSRFAAVATDYGTGLEEWFETGPVDRAVRASLALPGILAPVRIGNRWFVDGGLVNPVPVSVCRALGADFVIAVNLNGELVGRRRAQSARAGGQAGSDMIDKALSGLPSAWRPVVAETLGRHFGTGEKVPGYFDILTNSINIMQDRITRSRLAGEPPHALLVPRLGGMGFLDFENAARAIGEGRRTAEFALPEIRRMLDAFG</sequence>
<evidence type="ECO:0000259" key="5">
    <source>
        <dbReference type="PROSITE" id="PS51635"/>
    </source>
</evidence>
<dbReference type="RefSeq" id="WP_175277324.1">
    <property type="nucleotide sequence ID" value="NZ_CP054836.1"/>
</dbReference>
<evidence type="ECO:0000256" key="1">
    <source>
        <dbReference type="ARBA" id="ARBA00022801"/>
    </source>
</evidence>
<dbReference type="InterPro" id="IPR050301">
    <property type="entry name" value="NTE"/>
</dbReference>
<evidence type="ECO:0000256" key="4">
    <source>
        <dbReference type="PROSITE-ProRule" id="PRU01161"/>
    </source>
</evidence>
<protein>
    <submittedName>
        <fullName evidence="6">Patatin-like phospholipase family protein</fullName>
    </submittedName>
</protein>
<dbReference type="AlphaFoldDB" id="A0A6N1VJ65"/>
<name>A0A6N1VJ65_9HYPH</name>
<dbReference type="PROSITE" id="PS51635">
    <property type="entry name" value="PNPLA"/>
    <property type="match status" value="1"/>
</dbReference>
<dbReference type="GO" id="GO:0016787">
    <property type="term" value="F:hydrolase activity"/>
    <property type="evidence" value="ECO:0007669"/>
    <property type="project" value="UniProtKB-UniRule"/>
</dbReference>
<dbReference type="Gene3D" id="3.40.1090.10">
    <property type="entry name" value="Cytosolic phospholipase A2 catalytic domain"/>
    <property type="match status" value="2"/>
</dbReference>
<evidence type="ECO:0000256" key="3">
    <source>
        <dbReference type="ARBA" id="ARBA00023098"/>
    </source>
</evidence>
<dbReference type="SUPFAM" id="SSF52151">
    <property type="entry name" value="FabD/lysophospholipase-like"/>
    <property type="match status" value="1"/>
</dbReference>
<keyword evidence="1 4" id="KW-0378">Hydrolase</keyword>
<feature type="active site" description="Proton acceptor" evidence="4">
    <location>
        <position position="154"/>
    </location>
</feature>
<accession>A0A6N1VJ65</accession>
<dbReference type="Pfam" id="PF01734">
    <property type="entry name" value="Patatin"/>
    <property type="match status" value="1"/>
</dbReference>
<keyword evidence="2 4" id="KW-0442">Lipid degradation</keyword>
<dbReference type="PANTHER" id="PTHR14226">
    <property type="entry name" value="NEUROPATHY TARGET ESTERASE/SWISS CHEESE D.MELANOGASTER"/>
    <property type="match status" value="1"/>
</dbReference>